<evidence type="ECO:0000313" key="1">
    <source>
        <dbReference type="EMBL" id="EAU68325.1"/>
    </source>
</evidence>
<protein>
    <recommendedName>
        <fullName evidence="3">DUF4276 family protein</fullName>
    </recommendedName>
</protein>
<evidence type="ECO:0008006" key="3">
    <source>
        <dbReference type="Google" id="ProtNLM"/>
    </source>
</evidence>
<evidence type="ECO:0000313" key="2">
    <source>
        <dbReference type="Proteomes" id="UP000032702"/>
    </source>
</evidence>
<comment type="caution">
    <text evidence="1">The sequence shown here is derived from an EMBL/GenBank/DDBJ whole genome shotgun (WGS) entry which is preliminary data.</text>
</comment>
<dbReference type="EMBL" id="AAMD01000018">
    <property type="protein sequence ID" value="EAU68325.1"/>
    <property type="molecule type" value="Genomic_DNA"/>
</dbReference>
<reference evidence="1 2" key="1">
    <citation type="submission" date="2006-04" db="EMBL/GenBank/DDBJ databases">
        <authorList>
            <person name="Nierman W.C."/>
        </authorList>
    </citation>
    <scope>NUCLEOTIDE SEQUENCE [LARGE SCALE GENOMIC DNA]</scope>
    <source>
        <strain evidence="1 2">DW4/3-1</strain>
    </source>
</reference>
<name>Q099C4_STIAD</name>
<dbReference type="PATRIC" id="fig|378806.16.peg.7710"/>
<dbReference type="AlphaFoldDB" id="Q099C4"/>
<organism evidence="1 2">
    <name type="scientific">Stigmatella aurantiaca (strain DW4/3-1)</name>
    <dbReference type="NCBI Taxonomy" id="378806"/>
    <lineage>
        <taxon>Bacteria</taxon>
        <taxon>Pseudomonadati</taxon>
        <taxon>Myxococcota</taxon>
        <taxon>Myxococcia</taxon>
        <taxon>Myxococcales</taxon>
        <taxon>Cystobacterineae</taxon>
        <taxon>Archangiaceae</taxon>
        <taxon>Stigmatella</taxon>
    </lineage>
</organism>
<sequence>MSMLNYTLVADGPSDRCLMHVINWALARTSPSNSTLLINSHFADYREAPAEPRGLSERIERAVQDYPCDILFVHRDDEGESPGHRRKEIADATQSLELPALICIIPVRMTEAWLLFDEAAIRLAAGNPHGTAALKLPSLRRLEREPDPKEILHNALEVASETTGRRLKQFQRDLPKLVQRVAELIEDFSPLESLPAFSSFYGDLTTELAAHVLSRSADK</sequence>
<gene>
    <name evidence="1" type="ORF">STIAU_3940</name>
</gene>
<proteinExistence type="predicted"/>
<dbReference type="Proteomes" id="UP000032702">
    <property type="component" value="Unassembled WGS sequence"/>
</dbReference>
<accession>Q099C4</accession>